<accession>A0A645BPF7</accession>
<evidence type="ECO:0000313" key="1">
    <source>
        <dbReference type="EMBL" id="MPM67266.1"/>
    </source>
</evidence>
<proteinExistence type="predicted"/>
<reference evidence="1" key="1">
    <citation type="submission" date="2019-08" db="EMBL/GenBank/DDBJ databases">
        <authorList>
            <person name="Kucharzyk K."/>
            <person name="Murdoch R.W."/>
            <person name="Higgins S."/>
            <person name="Loffler F."/>
        </authorList>
    </citation>
    <scope>NUCLEOTIDE SEQUENCE</scope>
</reference>
<dbReference type="EMBL" id="VSSQ01021589">
    <property type="protein sequence ID" value="MPM67266.1"/>
    <property type="molecule type" value="Genomic_DNA"/>
</dbReference>
<gene>
    <name evidence="1" type="ORF">SDC9_114188</name>
</gene>
<organism evidence="1">
    <name type="scientific">bioreactor metagenome</name>
    <dbReference type="NCBI Taxonomy" id="1076179"/>
    <lineage>
        <taxon>unclassified sequences</taxon>
        <taxon>metagenomes</taxon>
        <taxon>ecological metagenomes</taxon>
    </lineage>
</organism>
<name>A0A645BPF7_9ZZZZ</name>
<sequence>MDKYPLYLDGRAAGELSVTEAGMYADYRAACRIPGPAFLRAYLVGEQAEMLLGVLAPEGGAYSIRRRLSRRETADLGKLLRCDARREGERAWERVPAPERLLKSPWLSHMLQGVPGVLTQKGEGRLLVAIPYDAAKPFPLTPLFCFAKICRIEGTLHVVYAFDSQERPIMP</sequence>
<dbReference type="AlphaFoldDB" id="A0A645BPF7"/>
<comment type="caution">
    <text evidence="1">The sequence shown here is derived from an EMBL/GenBank/DDBJ whole genome shotgun (WGS) entry which is preliminary data.</text>
</comment>
<protein>
    <submittedName>
        <fullName evidence="1">Uncharacterized protein</fullName>
    </submittedName>
</protein>